<organism evidence="4 6">
    <name type="scientific">Carya illinoinensis</name>
    <name type="common">Pecan</name>
    <dbReference type="NCBI Taxonomy" id="32201"/>
    <lineage>
        <taxon>Eukaryota</taxon>
        <taxon>Viridiplantae</taxon>
        <taxon>Streptophyta</taxon>
        <taxon>Embryophyta</taxon>
        <taxon>Tracheophyta</taxon>
        <taxon>Spermatophyta</taxon>
        <taxon>Magnoliopsida</taxon>
        <taxon>eudicotyledons</taxon>
        <taxon>Gunneridae</taxon>
        <taxon>Pentapetalae</taxon>
        <taxon>rosids</taxon>
        <taxon>fabids</taxon>
        <taxon>Fagales</taxon>
        <taxon>Juglandaceae</taxon>
        <taxon>Carya</taxon>
    </lineage>
</organism>
<protein>
    <submittedName>
        <fullName evidence="4">Uncharacterized protein</fullName>
    </submittedName>
</protein>
<dbReference type="PANTHER" id="PTHR33124:SF57">
    <property type="entry name" value="TRANSCRIPTION FACTOR UPBEAT-LIKE PROTEIN"/>
    <property type="match status" value="1"/>
</dbReference>
<dbReference type="PANTHER" id="PTHR33124">
    <property type="entry name" value="TRANSCRIPTION FACTOR IBH1-LIKE 1"/>
    <property type="match status" value="1"/>
</dbReference>
<dbReference type="InterPro" id="IPR044660">
    <property type="entry name" value="IBH1-like"/>
</dbReference>
<dbReference type="EMBL" id="CM031811">
    <property type="protein sequence ID" value="KAG6660204.1"/>
    <property type="molecule type" value="Genomic_DNA"/>
</dbReference>
<evidence type="ECO:0000256" key="3">
    <source>
        <dbReference type="SAM" id="MobiDB-lite"/>
    </source>
</evidence>
<reference evidence="4" key="1">
    <citation type="submission" date="2020-12" db="EMBL/GenBank/DDBJ databases">
        <title>WGS assembly of Carya illinoinensis cv. Pawnee.</title>
        <authorList>
            <person name="Platts A."/>
            <person name="Shu S."/>
            <person name="Wright S."/>
            <person name="Barry K."/>
            <person name="Edger P."/>
            <person name="Pires J.C."/>
            <person name="Schmutz J."/>
        </authorList>
    </citation>
    <scope>NUCLEOTIDE SEQUENCE</scope>
    <source>
        <tissue evidence="4">Leaf</tissue>
    </source>
</reference>
<dbReference type="OrthoDB" id="994442at2759"/>
<evidence type="ECO:0000313" key="6">
    <source>
        <dbReference type="Proteomes" id="UP000811609"/>
    </source>
</evidence>
<proteinExistence type="predicted"/>
<gene>
    <name evidence="4" type="ORF">CIPAW_03G089400</name>
    <name evidence="5" type="ORF">I3842_03G085300</name>
</gene>
<evidence type="ECO:0000256" key="1">
    <source>
        <dbReference type="ARBA" id="ARBA00023015"/>
    </source>
</evidence>
<name>A0A8T1R1J2_CARIL</name>
<comment type="caution">
    <text evidence="4">The sequence shown here is derived from an EMBL/GenBank/DDBJ whole genome shotgun (WGS) entry which is preliminary data.</text>
</comment>
<dbReference type="GO" id="GO:0006355">
    <property type="term" value="P:regulation of DNA-templated transcription"/>
    <property type="evidence" value="ECO:0007669"/>
    <property type="project" value="InterPro"/>
</dbReference>
<dbReference type="EMBL" id="CM031827">
    <property type="protein sequence ID" value="KAG6720890.1"/>
    <property type="molecule type" value="Genomic_DNA"/>
</dbReference>
<dbReference type="AlphaFoldDB" id="A0A8T1R1J2"/>
<sequence>MSSTSEKPKSKTFLRRTRRRQIGRTSSRRRLHARSCRDRRSCFNNGGRTCSEVSGKLEALKNLIPAGGNGAEIIKPDQLFQETAEYIILLRTRVVMLQRLLEFYGSSGRENVVL</sequence>
<reference evidence="5" key="2">
    <citation type="submission" date="2021-01" db="EMBL/GenBank/DDBJ databases">
        <authorList>
            <person name="Lovell J.T."/>
            <person name="Bentley N."/>
            <person name="Bhattarai G."/>
            <person name="Jenkins J.W."/>
            <person name="Sreedasyam A."/>
            <person name="Alarcon Y."/>
            <person name="Bock C."/>
            <person name="Boston L."/>
            <person name="Carlson J."/>
            <person name="Cervantes K."/>
            <person name="Clermont K."/>
            <person name="Krom N."/>
            <person name="Kubenka K."/>
            <person name="Mamidi S."/>
            <person name="Mattison C."/>
            <person name="Monteros M."/>
            <person name="Pisani C."/>
            <person name="Plott C."/>
            <person name="Rajasekar S."/>
            <person name="Rhein H.S."/>
            <person name="Rohla C."/>
            <person name="Song M."/>
            <person name="Hilaire R.S."/>
            <person name="Shu S."/>
            <person name="Wells L."/>
            <person name="Wang X."/>
            <person name="Webber J."/>
            <person name="Heerema R.J."/>
            <person name="Klein P."/>
            <person name="Conner P."/>
            <person name="Grauke L."/>
            <person name="Grimwood J."/>
            <person name="Schmutz J."/>
            <person name="Randall J.J."/>
        </authorList>
    </citation>
    <scope>NUCLEOTIDE SEQUENCE</scope>
    <source>
        <tissue evidence="5">Leaf</tissue>
    </source>
</reference>
<dbReference type="Proteomes" id="UP000811609">
    <property type="component" value="Chromosome 3"/>
</dbReference>
<feature type="compositionally biased region" description="Basic residues" evidence="3">
    <location>
        <begin position="10"/>
        <end position="30"/>
    </location>
</feature>
<evidence type="ECO:0000313" key="5">
    <source>
        <dbReference type="EMBL" id="KAG6720890.1"/>
    </source>
</evidence>
<dbReference type="Proteomes" id="UP000811246">
    <property type="component" value="Chromosome 3"/>
</dbReference>
<accession>A0A8T1R1J2</accession>
<keyword evidence="6" id="KW-1185">Reference proteome</keyword>
<evidence type="ECO:0000313" key="4">
    <source>
        <dbReference type="EMBL" id="KAG6660204.1"/>
    </source>
</evidence>
<keyword evidence="2" id="KW-0804">Transcription</keyword>
<feature type="region of interest" description="Disordered" evidence="3">
    <location>
        <begin position="1"/>
        <end position="30"/>
    </location>
</feature>
<keyword evidence="1" id="KW-0805">Transcription regulation</keyword>
<evidence type="ECO:0000256" key="2">
    <source>
        <dbReference type="ARBA" id="ARBA00023163"/>
    </source>
</evidence>